<reference evidence="1 2" key="1">
    <citation type="submission" date="2021-06" db="EMBL/GenBank/DDBJ databases">
        <title>Caerostris darwini draft genome.</title>
        <authorList>
            <person name="Kono N."/>
            <person name="Arakawa K."/>
        </authorList>
    </citation>
    <scope>NUCLEOTIDE SEQUENCE [LARGE SCALE GENOMIC DNA]</scope>
</reference>
<dbReference type="Proteomes" id="UP001054837">
    <property type="component" value="Unassembled WGS sequence"/>
</dbReference>
<evidence type="ECO:0000313" key="2">
    <source>
        <dbReference type="Proteomes" id="UP001054837"/>
    </source>
</evidence>
<keyword evidence="2" id="KW-1185">Reference proteome</keyword>
<gene>
    <name evidence="1" type="primary">AVEN_244062_1</name>
    <name evidence="1" type="ORF">CDAR_472371</name>
</gene>
<evidence type="ECO:0000313" key="1">
    <source>
        <dbReference type="EMBL" id="GIY71181.1"/>
    </source>
</evidence>
<name>A0AAV4VL44_9ARAC</name>
<comment type="caution">
    <text evidence="1">The sequence shown here is derived from an EMBL/GenBank/DDBJ whole genome shotgun (WGS) entry which is preliminary data.</text>
</comment>
<organism evidence="1 2">
    <name type="scientific">Caerostris darwini</name>
    <dbReference type="NCBI Taxonomy" id="1538125"/>
    <lineage>
        <taxon>Eukaryota</taxon>
        <taxon>Metazoa</taxon>
        <taxon>Ecdysozoa</taxon>
        <taxon>Arthropoda</taxon>
        <taxon>Chelicerata</taxon>
        <taxon>Arachnida</taxon>
        <taxon>Araneae</taxon>
        <taxon>Araneomorphae</taxon>
        <taxon>Entelegynae</taxon>
        <taxon>Araneoidea</taxon>
        <taxon>Araneidae</taxon>
        <taxon>Caerostris</taxon>
    </lineage>
</organism>
<protein>
    <submittedName>
        <fullName evidence="1">Uncharacterized protein</fullName>
    </submittedName>
</protein>
<dbReference type="AlphaFoldDB" id="A0AAV4VL44"/>
<accession>A0AAV4VL44</accession>
<proteinExistence type="predicted"/>
<dbReference type="EMBL" id="BPLQ01013294">
    <property type="protein sequence ID" value="GIY71181.1"/>
    <property type="molecule type" value="Genomic_DNA"/>
</dbReference>
<sequence>MMMNGTNPAYAACPQQPPVLDYTYGADTKHYFGGGDTKLLYGSGDQHHHYGYSEPAEPPVSQLPPQIINESNGRSYTNLDANQPSSVYAHSNGTSHCQQQAYIPTQTYFPQPSFEYSLPSNTDYMAAGYHNPSFQNMAHQHHHTASMNRTPGNMYGSSFHSGDVYEPQLPVSTADCQQVVNGLTPYHRTAVVPPLSQQQPPPPATQTPYKWMQVKRNTPRPVNSSSPPSFHHLPFPNFQLKFFQK</sequence>